<sequence length="163" mass="17571">MTTQATTAETTQETTQGFSYTRLQQEHAAATAALGQFGKAIKDSGLSPQLTELVKVRASQKNACAFCLQFHVNLARSLNVPQAQLDQLATWQESPLFSAAEKAALAWTEALTSTPALPDPALMPRLREHFSEADCVNLTLAIAHINAWNRIAGPLGFTPPPAQ</sequence>
<gene>
    <name evidence="2" type="ORF">GCM10010946_09840</name>
</gene>
<dbReference type="NCBIfam" id="TIGR00778">
    <property type="entry name" value="ahpD_dom"/>
    <property type="match status" value="1"/>
</dbReference>
<dbReference type="EMBL" id="BMYU01000002">
    <property type="protein sequence ID" value="GGX34638.1"/>
    <property type="molecule type" value="Genomic_DNA"/>
</dbReference>
<dbReference type="InterPro" id="IPR003779">
    <property type="entry name" value="CMD-like"/>
</dbReference>
<evidence type="ECO:0000313" key="3">
    <source>
        <dbReference type="Proteomes" id="UP000653343"/>
    </source>
</evidence>
<dbReference type="InterPro" id="IPR029032">
    <property type="entry name" value="AhpD-like"/>
</dbReference>
<dbReference type="Gene3D" id="1.20.1290.10">
    <property type="entry name" value="AhpD-like"/>
    <property type="match status" value="1"/>
</dbReference>
<name>A0ABQ2XV43_9BURK</name>
<dbReference type="InterPro" id="IPR004675">
    <property type="entry name" value="AhpD_core"/>
</dbReference>
<dbReference type="Proteomes" id="UP000653343">
    <property type="component" value="Unassembled WGS sequence"/>
</dbReference>
<organism evidence="2 3">
    <name type="scientific">Undibacterium squillarum</name>
    <dbReference type="NCBI Taxonomy" id="1131567"/>
    <lineage>
        <taxon>Bacteria</taxon>
        <taxon>Pseudomonadati</taxon>
        <taxon>Pseudomonadota</taxon>
        <taxon>Betaproteobacteria</taxon>
        <taxon>Burkholderiales</taxon>
        <taxon>Oxalobacteraceae</taxon>
        <taxon>Undibacterium</taxon>
    </lineage>
</organism>
<dbReference type="SUPFAM" id="SSF69118">
    <property type="entry name" value="AhpD-like"/>
    <property type="match status" value="1"/>
</dbReference>
<dbReference type="Pfam" id="PF02627">
    <property type="entry name" value="CMD"/>
    <property type="match status" value="1"/>
</dbReference>
<evidence type="ECO:0000313" key="2">
    <source>
        <dbReference type="EMBL" id="GGX34638.1"/>
    </source>
</evidence>
<dbReference type="PANTHER" id="PTHR34846:SF10">
    <property type="entry name" value="CYTOPLASMIC PROTEIN"/>
    <property type="match status" value="1"/>
</dbReference>
<keyword evidence="3" id="KW-1185">Reference proteome</keyword>
<evidence type="ECO:0000259" key="1">
    <source>
        <dbReference type="Pfam" id="PF02627"/>
    </source>
</evidence>
<reference evidence="3" key="1">
    <citation type="journal article" date="2019" name="Int. J. Syst. Evol. Microbiol.">
        <title>The Global Catalogue of Microorganisms (GCM) 10K type strain sequencing project: providing services to taxonomists for standard genome sequencing and annotation.</title>
        <authorList>
            <consortium name="The Broad Institute Genomics Platform"/>
            <consortium name="The Broad Institute Genome Sequencing Center for Infectious Disease"/>
            <person name="Wu L."/>
            <person name="Ma J."/>
        </authorList>
    </citation>
    <scope>NUCLEOTIDE SEQUENCE [LARGE SCALE GENOMIC DNA]</scope>
    <source>
        <strain evidence="3">KCTC 23917</strain>
    </source>
</reference>
<proteinExistence type="predicted"/>
<dbReference type="RefSeq" id="WP_189355938.1">
    <property type="nucleotide sequence ID" value="NZ_BMYU01000002.1"/>
</dbReference>
<comment type="caution">
    <text evidence="2">The sequence shown here is derived from an EMBL/GenBank/DDBJ whole genome shotgun (WGS) entry which is preliminary data.</text>
</comment>
<protein>
    <submittedName>
        <fullName evidence="2">Alkyl hydroperoxide reductase AhpD</fullName>
    </submittedName>
</protein>
<dbReference type="PANTHER" id="PTHR34846">
    <property type="entry name" value="4-CARBOXYMUCONOLACTONE DECARBOXYLASE FAMILY PROTEIN (AFU_ORTHOLOGUE AFUA_6G11590)"/>
    <property type="match status" value="1"/>
</dbReference>
<feature type="domain" description="Carboxymuconolactone decarboxylase-like" evidence="1">
    <location>
        <begin position="30"/>
        <end position="110"/>
    </location>
</feature>
<accession>A0ABQ2XV43</accession>